<keyword evidence="5" id="KW-0508">mRNA splicing</keyword>
<protein>
    <submittedName>
        <fullName evidence="9">Serine/arginine repetitive matrix protein 2</fullName>
    </submittedName>
</protein>
<feature type="compositionally biased region" description="Basic residues" evidence="7">
    <location>
        <begin position="261"/>
        <end position="270"/>
    </location>
</feature>
<evidence type="ECO:0000256" key="4">
    <source>
        <dbReference type="ARBA" id="ARBA00022728"/>
    </source>
</evidence>
<evidence type="ECO:0000256" key="3">
    <source>
        <dbReference type="ARBA" id="ARBA00022664"/>
    </source>
</evidence>
<dbReference type="EMBL" id="LSSN01000286">
    <property type="protein sequence ID" value="OMJ24741.1"/>
    <property type="molecule type" value="Genomic_DNA"/>
</dbReference>
<dbReference type="Proteomes" id="UP000187283">
    <property type="component" value="Unassembled WGS sequence"/>
</dbReference>
<feature type="compositionally biased region" description="Basic and acidic residues" evidence="7">
    <location>
        <begin position="171"/>
        <end position="189"/>
    </location>
</feature>
<feature type="compositionally biased region" description="Basic and acidic residues" evidence="7">
    <location>
        <begin position="348"/>
        <end position="360"/>
    </location>
</feature>
<sequence length="360" mass="40777">MYNGIGMSTSRGSGTNGYVVKNLSVLRPKRARLDDGRGEDRDESEEFKEKKMQAREKMESEILEHEYKRKIELECIKLQDELEDKGMEEDLVEEAVDKLRNDLLERYASGRPELRAKDKSKVKETHEMSELKKKQIDSFGAALRIPSNYVEGMGFDRELVELRKQQKKLEYEEREAAAEKAKLEKDGRRGRSVSSESGSSYSEDESGYSSSRGDRRGRGAVSKYRKRRAGGKDERRRRRSASSSSSESSGSDSDSDSRDGSRRRRRRRSSISKGSNSHNSKRSKKSRDSSSNSDSLSRSRSSKGRGRSRDSNHSDRDAGGSKKGDRRERRRGGRGSDTYSSGSESDIDSSHSTRHLGEKK</sequence>
<evidence type="ECO:0000256" key="1">
    <source>
        <dbReference type="ARBA" id="ARBA00004123"/>
    </source>
</evidence>
<feature type="region of interest" description="Disordered" evidence="7">
    <location>
        <begin position="171"/>
        <end position="360"/>
    </location>
</feature>
<comment type="similarity">
    <text evidence="2">Belongs to the CWC21 family.</text>
</comment>
<evidence type="ECO:0000313" key="10">
    <source>
        <dbReference type="Proteomes" id="UP000187283"/>
    </source>
</evidence>
<feature type="compositionally biased region" description="Basic residues" evidence="7">
    <location>
        <begin position="223"/>
        <end position="240"/>
    </location>
</feature>
<dbReference type="SMART" id="SM01115">
    <property type="entry name" value="cwf21"/>
    <property type="match status" value="1"/>
</dbReference>
<dbReference type="CDD" id="cd21372">
    <property type="entry name" value="cwf21_CWC21-like"/>
    <property type="match status" value="1"/>
</dbReference>
<name>A0A1R1YCU6_9FUNG</name>
<dbReference type="Pfam" id="PF08312">
    <property type="entry name" value="cwf21"/>
    <property type="match status" value="1"/>
</dbReference>
<keyword evidence="3" id="KW-0507">mRNA processing</keyword>
<proteinExistence type="inferred from homology"/>
<dbReference type="GO" id="GO:0006397">
    <property type="term" value="P:mRNA processing"/>
    <property type="evidence" value="ECO:0007669"/>
    <property type="project" value="UniProtKB-KW"/>
</dbReference>
<organism evidence="9 10">
    <name type="scientific">Smittium culicis</name>
    <dbReference type="NCBI Taxonomy" id="133412"/>
    <lineage>
        <taxon>Eukaryota</taxon>
        <taxon>Fungi</taxon>
        <taxon>Fungi incertae sedis</taxon>
        <taxon>Zoopagomycota</taxon>
        <taxon>Kickxellomycotina</taxon>
        <taxon>Harpellomycetes</taxon>
        <taxon>Harpellales</taxon>
        <taxon>Legeriomycetaceae</taxon>
        <taxon>Smittium</taxon>
    </lineage>
</organism>
<dbReference type="PANTHER" id="PTHR36562:SF5">
    <property type="entry name" value="SERINE_ARGININE REPETITIVE MATRIX 2"/>
    <property type="match status" value="1"/>
</dbReference>
<feature type="compositionally biased region" description="Basic and acidic residues" evidence="7">
    <location>
        <begin position="31"/>
        <end position="40"/>
    </location>
</feature>
<dbReference type="InterPro" id="IPR013170">
    <property type="entry name" value="mRNA_splic_Cwf21_dom"/>
</dbReference>
<evidence type="ECO:0000256" key="6">
    <source>
        <dbReference type="ARBA" id="ARBA00023242"/>
    </source>
</evidence>
<dbReference type="PANTHER" id="PTHR36562">
    <property type="entry name" value="SERINE/ARGININE REPETITIVE MATRIX 2"/>
    <property type="match status" value="1"/>
</dbReference>
<evidence type="ECO:0000313" key="9">
    <source>
        <dbReference type="EMBL" id="OMJ24741.1"/>
    </source>
</evidence>
<feature type="compositionally biased region" description="Low complexity" evidence="7">
    <location>
        <begin position="289"/>
        <end position="299"/>
    </location>
</feature>
<evidence type="ECO:0000256" key="2">
    <source>
        <dbReference type="ARBA" id="ARBA00005954"/>
    </source>
</evidence>
<dbReference type="GO" id="GO:0005681">
    <property type="term" value="C:spliceosomal complex"/>
    <property type="evidence" value="ECO:0007669"/>
    <property type="project" value="UniProtKB-KW"/>
</dbReference>
<feature type="region of interest" description="Disordered" evidence="7">
    <location>
        <begin position="111"/>
        <end position="132"/>
    </location>
</feature>
<feature type="domain" description="CWF21" evidence="8">
    <location>
        <begin position="63"/>
        <end position="108"/>
    </location>
</feature>
<feature type="region of interest" description="Disordered" evidence="7">
    <location>
        <begin position="29"/>
        <end position="55"/>
    </location>
</feature>
<evidence type="ECO:0000256" key="5">
    <source>
        <dbReference type="ARBA" id="ARBA00023187"/>
    </source>
</evidence>
<dbReference type="STRING" id="133412.A0A1R1YCU6"/>
<dbReference type="AlphaFoldDB" id="A0A1R1YCU6"/>
<comment type="caution">
    <text evidence="9">The sequence shown here is derived from an EMBL/GenBank/DDBJ whole genome shotgun (WGS) entry which is preliminary data.</text>
</comment>
<reference evidence="9 10" key="1">
    <citation type="submission" date="2017-01" db="EMBL/GenBank/DDBJ databases">
        <authorList>
            <person name="Mah S.A."/>
            <person name="Swanson W.J."/>
            <person name="Moy G.W."/>
            <person name="Vacquier V.D."/>
        </authorList>
    </citation>
    <scope>NUCLEOTIDE SEQUENCE [LARGE SCALE GENOMIC DNA]</scope>
    <source>
        <strain evidence="9 10">GSMNP</strain>
    </source>
</reference>
<keyword evidence="6" id="KW-0539">Nucleus</keyword>
<gene>
    <name evidence="9" type="ORF">AYI70_g1376</name>
</gene>
<comment type="subcellular location">
    <subcellularLocation>
        <location evidence="1">Nucleus</location>
    </subcellularLocation>
</comment>
<keyword evidence="10" id="KW-1185">Reference proteome</keyword>
<dbReference type="Gene3D" id="6.10.140.420">
    <property type="match status" value="1"/>
</dbReference>
<dbReference type="InterPro" id="IPR051372">
    <property type="entry name" value="CWC21"/>
</dbReference>
<dbReference type="GO" id="GO:0008380">
    <property type="term" value="P:RNA splicing"/>
    <property type="evidence" value="ECO:0007669"/>
    <property type="project" value="UniProtKB-KW"/>
</dbReference>
<feature type="compositionally biased region" description="Basic and acidic residues" evidence="7">
    <location>
        <begin position="307"/>
        <end position="327"/>
    </location>
</feature>
<feature type="compositionally biased region" description="Low complexity" evidence="7">
    <location>
        <begin position="192"/>
        <end position="211"/>
    </location>
</feature>
<feature type="compositionally biased region" description="Basic and acidic residues" evidence="7">
    <location>
        <begin position="112"/>
        <end position="132"/>
    </location>
</feature>
<accession>A0A1R1YCU6</accession>
<feature type="compositionally biased region" description="Low complexity" evidence="7">
    <location>
        <begin position="241"/>
        <end position="252"/>
    </location>
</feature>
<dbReference type="OrthoDB" id="10267305at2759"/>
<keyword evidence="4" id="KW-0747">Spliceosome</keyword>
<evidence type="ECO:0000256" key="7">
    <source>
        <dbReference type="SAM" id="MobiDB-lite"/>
    </source>
</evidence>
<evidence type="ECO:0000259" key="8">
    <source>
        <dbReference type="SMART" id="SM01115"/>
    </source>
</evidence>